<reference evidence="1 2" key="1">
    <citation type="submission" date="2024-03" db="EMBL/GenBank/DDBJ databases">
        <title>Chitinophaga caseinilytica sp. nov., a casein hydrolysing bacterium isolated from forest soil.</title>
        <authorList>
            <person name="Lee D.S."/>
            <person name="Han D.M."/>
            <person name="Baek J.H."/>
            <person name="Choi D.G."/>
            <person name="Jeon J.H."/>
            <person name="Jeon C.O."/>
        </authorList>
    </citation>
    <scope>NUCLEOTIDE SEQUENCE [LARGE SCALE GENOMIC DNA]</scope>
    <source>
        <strain evidence="1 2">KACC 19118</strain>
    </source>
</reference>
<dbReference type="RefSeq" id="WP_341840401.1">
    <property type="nucleotide sequence ID" value="NZ_CP149792.1"/>
</dbReference>
<accession>A0ABZ2Z2G6</accession>
<organism evidence="1 2">
    <name type="scientific">Chitinophaga caseinilytica</name>
    <dbReference type="NCBI Taxonomy" id="2267521"/>
    <lineage>
        <taxon>Bacteria</taxon>
        <taxon>Pseudomonadati</taxon>
        <taxon>Bacteroidota</taxon>
        <taxon>Chitinophagia</taxon>
        <taxon>Chitinophagales</taxon>
        <taxon>Chitinophagaceae</taxon>
        <taxon>Chitinophaga</taxon>
    </lineage>
</organism>
<sequence length="252" mass="26985">MAKQDGLLQFNGAIGNLSFYKTRNGGFAVRQKTGVSPQRIATDPKFAMLRANGIEFGQAGRAGKLIRAAFGVAMKNIADRGVSNRLTALCKSIIKSDALNEAGKRQLLEGEMAKLEKFEFNAQSPLDTSFLAQFTHTFDRVAGSAGITIPVFNPAEMVIPPGNATHFRMRASAAALNFGEFKFVSGQIATEPLPLDGNTAPIDLSVPLPPNSADVLMLAISIEFIKEDGTHQADVLNSAYNAMRLVAVNMAP</sequence>
<proteinExistence type="predicted"/>
<gene>
    <name evidence="1" type="ORF">WJU22_22375</name>
</gene>
<name>A0ABZ2Z2G6_9BACT</name>
<dbReference type="Proteomes" id="UP001449657">
    <property type="component" value="Chromosome"/>
</dbReference>
<dbReference type="EMBL" id="CP150096">
    <property type="protein sequence ID" value="WZN45650.1"/>
    <property type="molecule type" value="Genomic_DNA"/>
</dbReference>
<protein>
    <submittedName>
        <fullName evidence="1">Uncharacterized protein</fullName>
    </submittedName>
</protein>
<evidence type="ECO:0000313" key="2">
    <source>
        <dbReference type="Proteomes" id="UP001449657"/>
    </source>
</evidence>
<keyword evidence="2" id="KW-1185">Reference proteome</keyword>
<evidence type="ECO:0000313" key="1">
    <source>
        <dbReference type="EMBL" id="WZN45650.1"/>
    </source>
</evidence>